<dbReference type="AlphaFoldDB" id="A0A6A5VXJ2"/>
<organism evidence="1 2">
    <name type="scientific">Amniculicola lignicola CBS 123094</name>
    <dbReference type="NCBI Taxonomy" id="1392246"/>
    <lineage>
        <taxon>Eukaryota</taxon>
        <taxon>Fungi</taxon>
        <taxon>Dikarya</taxon>
        <taxon>Ascomycota</taxon>
        <taxon>Pezizomycotina</taxon>
        <taxon>Dothideomycetes</taxon>
        <taxon>Pleosporomycetidae</taxon>
        <taxon>Pleosporales</taxon>
        <taxon>Amniculicolaceae</taxon>
        <taxon>Amniculicola</taxon>
    </lineage>
</organism>
<proteinExistence type="predicted"/>
<dbReference type="EMBL" id="ML977705">
    <property type="protein sequence ID" value="KAF1993418.1"/>
    <property type="molecule type" value="Genomic_DNA"/>
</dbReference>
<sequence>MRDSNFPTPPVAIAVYHITSPPYRYIACMNLASLASLCCSAHIPGVATNSGSLIMTNCFFSFFFLILISIPTPFSSSPIVCDSLAGFLGDQHDVPAAYTVLNSEVTEAMVEVVRLEAVDAKVGVEEAIERGVGRAFVGVGGGRGVGGVISVVGGGRVAIVGVDWV</sequence>
<evidence type="ECO:0000313" key="2">
    <source>
        <dbReference type="Proteomes" id="UP000799779"/>
    </source>
</evidence>
<accession>A0A6A5VXJ2</accession>
<keyword evidence="2" id="KW-1185">Reference proteome</keyword>
<gene>
    <name evidence="1" type="ORF">P154DRAFT_74603</name>
</gene>
<protein>
    <submittedName>
        <fullName evidence="1">Uncharacterized protein</fullName>
    </submittedName>
</protein>
<dbReference type="Proteomes" id="UP000799779">
    <property type="component" value="Unassembled WGS sequence"/>
</dbReference>
<evidence type="ECO:0000313" key="1">
    <source>
        <dbReference type="EMBL" id="KAF1993418.1"/>
    </source>
</evidence>
<name>A0A6A5VXJ2_9PLEO</name>
<reference evidence="1" key="1">
    <citation type="journal article" date="2020" name="Stud. Mycol.">
        <title>101 Dothideomycetes genomes: a test case for predicting lifestyles and emergence of pathogens.</title>
        <authorList>
            <person name="Haridas S."/>
            <person name="Albert R."/>
            <person name="Binder M."/>
            <person name="Bloem J."/>
            <person name="Labutti K."/>
            <person name="Salamov A."/>
            <person name="Andreopoulos B."/>
            <person name="Baker S."/>
            <person name="Barry K."/>
            <person name="Bills G."/>
            <person name="Bluhm B."/>
            <person name="Cannon C."/>
            <person name="Castanera R."/>
            <person name="Culley D."/>
            <person name="Daum C."/>
            <person name="Ezra D."/>
            <person name="Gonzalez J."/>
            <person name="Henrissat B."/>
            <person name="Kuo A."/>
            <person name="Liang C."/>
            <person name="Lipzen A."/>
            <person name="Lutzoni F."/>
            <person name="Magnuson J."/>
            <person name="Mondo S."/>
            <person name="Nolan M."/>
            <person name="Ohm R."/>
            <person name="Pangilinan J."/>
            <person name="Park H.-J."/>
            <person name="Ramirez L."/>
            <person name="Alfaro M."/>
            <person name="Sun H."/>
            <person name="Tritt A."/>
            <person name="Yoshinaga Y."/>
            <person name="Zwiers L.-H."/>
            <person name="Turgeon B."/>
            <person name="Goodwin S."/>
            <person name="Spatafora J."/>
            <person name="Crous P."/>
            <person name="Grigoriev I."/>
        </authorList>
    </citation>
    <scope>NUCLEOTIDE SEQUENCE</scope>
    <source>
        <strain evidence="1">CBS 123094</strain>
    </source>
</reference>